<evidence type="ECO:0000256" key="6">
    <source>
        <dbReference type="ARBA" id="ARBA00022840"/>
    </source>
</evidence>
<dbReference type="PANTHER" id="PTHR43297:SF2">
    <property type="entry name" value="DIPEPTIDE TRANSPORT ATP-BINDING PROTEIN DPPD"/>
    <property type="match status" value="1"/>
</dbReference>
<dbReference type="AlphaFoldDB" id="A0A2S7F9L2"/>
<dbReference type="RefSeq" id="WP_043662107.1">
    <property type="nucleotide sequence ID" value="NZ_JSEG01000002.1"/>
</dbReference>
<evidence type="ECO:0000256" key="1">
    <source>
        <dbReference type="ARBA" id="ARBA00004202"/>
    </source>
</evidence>
<dbReference type="InterPro" id="IPR027417">
    <property type="entry name" value="P-loop_NTPase"/>
</dbReference>
<dbReference type="SMART" id="SM00382">
    <property type="entry name" value="AAA"/>
    <property type="match status" value="1"/>
</dbReference>
<dbReference type="GO" id="GO:0005524">
    <property type="term" value="F:ATP binding"/>
    <property type="evidence" value="ECO:0007669"/>
    <property type="project" value="UniProtKB-KW"/>
</dbReference>
<dbReference type="InterPro" id="IPR050388">
    <property type="entry name" value="ABC_Ni/Peptide_Import"/>
</dbReference>
<dbReference type="CDD" id="cd03257">
    <property type="entry name" value="ABC_NikE_OppD_transporters"/>
    <property type="match status" value="1"/>
</dbReference>
<dbReference type="InterPro" id="IPR003593">
    <property type="entry name" value="AAA+_ATPase"/>
</dbReference>
<dbReference type="EMBL" id="LRDH01000111">
    <property type="protein sequence ID" value="PPV14206.1"/>
    <property type="molecule type" value="Genomic_DNA"/>
</dbReference>
<evidence type="ECO:0000259" key="8">
    <source>
        <dbReference type="PROSITE" id="PS50893"/>
    </source>
</evidence>
<evidence type="ECO:0000256" key="5">
    <source>
        <dbReference type="ARBA" id="ARBA00022741"/>
    </source>
</evidence>
<reference evidence="9 10" key="1">
    <citation type="submission" date="2016-01" db="EMBL/GenBank/DDBJ databases">
        <title>Characterization of the Clostridium difficile lineages that are prevalent in Hong Kong and China.</title>
        <authorList>
            <person name="Kwok J.S.-L."/>
            <person name="Lam W.-Y."/>
            <person name="Ip M."/>
            <person name="Chan T.-F."/>
            <person name="Hawkey P.M."/>
            <person name="Tsui S.K.-W."/>
        </authorList>
    </citation>
    <scope>NUCLEOTIDE SEQUENCE [LARGE SCALE GENOMIC DNA]</scope>
    <source>
        <strain evidence="9 10">300064</strain>
    </source>
</reference>
<keyword evidence="5" id="KW-0547">Nucleotide-binding</keyword>
<evidence type="ECO:0000313" key="10">
    <source>
        <dbReference type="Proteomes" id="UP000238081"/>
    </source>
</evidence>
<evidence type="ECO:0000313" key="9">
    <source>
        <dbReference type="EMBL" id="PPV14206.1"/>
    </source>
</evidence>
<protein>
    <submittedName>
        <fullName evidence="9">Peptide ABC transporter ATP-binding protein</fullName>
    </submittedName>
</protein>
<gene>
    <name evidence="9" type="ORF">AWN73_14600</name>
</gene>
<dbReference type="Gene3D" id="3.40.50.300">
    <property type="entry name" value="P-loop containing nucleotide triphosphate hydrolases"/>
    <property type="match status" value="1"/>
</dbReference>
<keyword evidence="3" id="KW-0813">Transport</keyword>
<sequence>MSMLFEVRNLNVTNSNVKILKNISFEVDKGEILGIIGESGCGKSTLLRAITKMIGETEKITHGSVKFNDMSISDLSEEEIQKIRGRDIGFVFQNPASTMNPLIKIGKQFIEAINVHKKMNKKDCFRYAEELLKKLNLDDAKCILDSYTFELSGGMNQRVAIALAMIMKPKLLICDEPTSALDVTVQAQVVRELISLKNEFNTGMIVVTHSIGVVSRMADKIAVMYGGEIVEYGTCYEILNNPFHPYTKALINSVPKMNGVLPEPIRGNMHSFEVYTEGCRFEKRCDFCNEKCKRERIELIELKKNHFVRCSILQNSSSSLAIK</sequence>
<evidence type="ECO:0000256" key="3">
    <source>
        <dbReference type="ARBA" id="ARBA00022448"/>
    </source>
</evidence>
<accession>A0A2S7F9L2</accession>
<comment type="subcellular location">
    <subcellularLocation>
        <location evidence="1">Cell membrane</location>
        <topology evidence="1">Peripheral membrane protein</topology>
    </subcellularLocation>
</comment>
<keyword evidence="6 9" id="KW-0067">ATP-binding</keyword>
<dbReference type="GO" id="GO:0015833">
    <property type="term" value="P:peptide transport"/>
    <property type="evidence" value="ECO:0007669"/>
    <property type="project" value="InterPro"/>
</dbReference>
<dbReference type="Pfam" id="PF00005">
    <property type="entry name" value="ABC_tran"/>
    <property type="match status" value="1"/>
</dbReference>
<dbReference type="NCBIfam" id="TIGR01727">
    <property type="entry name" value="oligo_HPY"/>
    <property type="match status" value="1"/>
</dbReference>
<keyword evidence="7" id="KW-0472">Membrane</keyword>
<dbReference type="InterPro" id="IPR003439">
    <property type="entry name" value="ABC_transporter-like_ATP-bd"/>
</dbReference>
<name>A0A2S7F9L2_CLOBU</name>
<dbReference type="FunFam" id="3.40.50.300:FF:000016">
    <property type="entry name" value="Oligopeptide ABC transporter ATP-binding component"/>
    <property type="match status" value="1"/>
</dbReference>
<evidence type="ECO:0000256" key="7">
    <source>
        <dbReference type="ARBA" id="ARBA00023136"/>
    </source>
</evidence>
<evidence type="ECO:0000256" key="4">
    <source>
        <dbReference type="ARBA" id="ARBA00022475"/>
    </source>
</evidence>
<dbReference type="PANTHER" id="PTHR43297">
    <property type="entry name" value="OLIGOPEPTIDE TRANSPORT ATP-BINDING PROTEIN APPD"/>
    <property type="match status" value="1"/>
</dbReference>
<organism evidence="9 10">
    <name type="scientific">Clostridium butyricum</name>
    <dbReference type="NCBI Taxonomy" id="1492"/>
    <lineage>
        <taxon>Bacteria</taxon>
        <taxon>Bacillati</taxon>
        <taxon>Bacillota</taxon>
        <taxon>Clostridia</taxon>
        <taxon>Eubacteriales</taxon>
        <taxon>Clostridiaceae</taxon>
        <taxon>Clostridium</taxon>
    </lineage>
</organism>
<dbReference type="SUPFAM" id="SSF52540">
    <property type="entry name" value="P-loop containing nucleoside triphosphate hydrolases"/>
    <property type="match status" value="1"/>
</dbReference>
<dbReference type="InterPro" id="IPR013563">
    <property type="entry name" value="Oligopep_ABC_C"/>
</dbReference>
<proteinExistence type="inferred from homology"/>
<comment type="similarity">
    <text evidence="2">Belongs to the ABC transporter superfamily.</text>
</comment>
<dbReference type="Proteomes" id="UP000238081">
    <property type="component" value="Unassembled WGS sequence"/>
</dbReference>
<dbReference type="Pfam" id="PF08352">
    <property type="entry name" value="oligo_HPY"/>
    <property type="match status" value="1"/>
</dbReference>
<dbReference type="PROSITE" id="PS50893">
    <property type="entry name" value="ABC_TRANSPORTER_2"/>
    <property type="match status" value="1"/>
</dbReference>
<dbReference type="GO" id="GO:0016887">
    <property type="term" value="F:ATP hydrolysis activity"/>
    <property type="evidence" value="ECO:0007669"/>
    <property type="project" value="InterPro"/>
</dbReference>
<keyword evidence="4" id="KW-1003">Cell membrane</keyword>
<comment type="caution">
    <text evidence="9">The sequence shown here is derived from an EMBL/GenBank/DDBJ whole genome shotgun (WGS) entry which is preliminary data.</text>
</comment>
<dbReference type="GO" id="GO:0005886">
    <property type="term" value="C:plasma membrane"/>
    <property type="evidence" value="ECO:0007669"/>
    <property type="project" value="UniProtKB-SubCell"/>
</dbReference>
<feature type="domain" description="ABC transporter" evidence="8">
    <location>
        <begin position="5"/>
        <end position="251"/>
    </location>
</feature>
<evidence type="ECO:0000256" key="2">
    <source>
        <dbReference type="ARBA" id="ARBA00005417"/>
    </source>
</evidence>